<name>A0ABT6YAJ0_9BACT</name>
<sequence>MENILVISRHPEILGVVVRLINQQPDWNAIGTCVDQEALQIFQQENIALVLLGNGILPEEEEKLRAELLAINPAVLIIQHYGGGSGLLVCEIRQALEHRVILG</sequence>
<keyword evidence="2" id="KW-1185">Reference proteome</keyword>
<accession>A0ABT6YAJ0</accession>
<reference evidence="1 2" key="1">
    <citation type="submission" date="2023-05" db="EMBL/GenBank/DDBJ databases">
        <title>Novel species of genus Flectobacillus isolated from stream in China.</title>
        <authorList>
            <person name="Lu H."/>
        </authorList>
    </citation>
    <scope>NUCLEOTIDE SEQUENCE [LARGE SCALE GENOMIC DNA]</scope>
    <source>
        <strain evidence="1 2">KCTC 42575</strain>
    </source>
</reference>
<comment type="caution">
    <text evidence="1">The sequence shown here is derived from an EMBL/GenBank/DDBJ whole genome shotgun (WGS) entry which is preliminary data.</text>
</comment>
<evidence type="ECO:0000313" key="1">
    <source>
        <dbReference type="EMBL" id="MDI9860594.1"/>
    </source>
</evidence>
<proteinExistence type="predicted"/>
<gene>
    <name evidence="1" type="ORF">QM524_15370</name>
</gene>
<organism evidence="1 2">
    <name type="scientific">Flectobacillus roseus</name>
    <dbReference type="NCBI Taxonomy" id="502259"/>
    <lineage>
        <taxon>Bacteria</taxon>
        <taxon>Pseudomonadati</taxon>
        <taxon>Bacteroidota</taxon>
        <taxon>Cytophagia</taxon>
        <taxon>Cytophagales</taxon>
        <taxon>Flectobacillaceae</taxon>
        <taxon>Flectobacillus</taxon>
    </lineage>
</organism>
<dbReference type="Proteomes" id="UP001236507">
    <property type="component" value="Unassembled WGS sequence"/>
</dbReference>
<dbReference type="RefSeq" id="WP_095160152.1">
    <property type="nucleotide sequence ID" value="NZ_JASHIF010000012.1"/>
</dbReference>
<dbReference type="EMBL" id="JASHIF010000012">
    <property type="protein sequence ID" value="MDI9860594.1"/>
    <property type="molecule type" value="Genomic_DNA"/>
</dbReference>
<protein>
    <submittedName>
        <fullName evidence="1">Response regulator receiver protein</fullName>
    </submittedName>
</protein>
<evidence type="ECO:0000313" key="2">
    <source>
        <dbReference type="Proteomes" id="UP001236507"/>
    </source>
</evidence>